<proteinExistence type="predicted"/>
<reference evidence="2" key="1">
    <citation type="submission" date="2022-03" db="EMBL/GenBank/DDBJ databases">
        <title>Genomic analyses of argali, domestic sheep and their hybrids provide insights into chromosomal evolution, heterosis and genetic basis of agronomic traits.</title>
        <authorList>
            <person name="Li M."/>
        </authorList>
    </citation>
    <scope>NUCLEOTIDE SEQUENCE</scope>
    <source>
        <strain evidence="2">CAU-MHL-2022a</strain>
        <tissue evidence="2">Skin</tissue>
    </source>
</reference>
<evidence type="ECO:0000313" key="2">
    <source>
        <dbReference type="EMBL" id="KAI4530793.1"/>
    </source>
</evidence>
<protein>
    <submittedName>
        <fullName evidence="2">Uncharacterized protein</fullName>
    </submittedName>
</protein>
<evidence type="ECO:0000256" key="1">
    <source>
        <dbReference type="SAM" id="MobiDB-lite"/>
    </source>
</evidence>
<organism evidence="2 3">
    <name type="scientific">Ovis ammon polii</name>
    <dbReference type="NCBI Taxonomy" id="230172"/>
    <lineage>
        <taxon>Eukaryota</taxon>
        <taxon>Metazoa</taxon>
        <taxon>Chordata</taxon>
        <taxon>Craniata</taxon>
        <taxon>Vertebrata</taxon>
        <taxon>Euteleostomi</taxon>
        <taxon>Mammalia</taxon>
        <taxon>Eutheria</taxon>
        <taxon>Laurasiatheria</taxon>
        <taxon>Artiodactyla</taxon>
        <taxon>Ruminantia</taxon>
        <taxon>Pecora</taxon>
        <taxon>Bovidae</taxon>
        <taxon>Caprinae</taxon>
        <taxon>Ovis</taxon>
    </lineage>
</organism>
<feature type="region of interest" description="Disordered" evidence="1">
    <location>
        <begin position="139"/>
        <end position="179"/>
    </location>
</feature>
<dbReference type="EMBL" id="JAKZEL010000024">
    <property type="protein sequence ID" value="KAI4530793.1"/>
    <property type="molecule type" value="Genomic_DNA"/>
</dbReference>
<dbReference type="AlphaFoldDB" id="A0AAD4TME1"/>
<keyword evidence="3" id="KW-1185">Reference proteome</keyword>
<gene>
    <name evidence="2" type="ORF">MG293_018651</name>
</gene>
<accession>A0AAD4TME1</accession>
<feature type="region of interest" description="Disordered" evidence="1">
    <location>
        <begin position="22"/>
        <end position="58"/>
    </location>
</feature>
<sequence>MKLEPGSYRELQGIWSKGERKSGELPSLLLTTSSQEAAPRSEVGGEQTAHHTTGEARNVAGLTAGTGLERRLNAADYARDPDPEMDGPEGAMSEFIRTFARFILWHGYPDDPNADCQKMQAGAGRFPGWNRFAIELALRTSGPVSDEETETPESSHQSPSPLPPPPATGSPELSSMHLK</sequence>
<evidence type="ECO:0000313" key="3">
    <source>
        <dbReference type="Proteomes" id="UP001214576"/>
    </source>
</evidence>
<name>A0AAD4TME1_OVIAM</name>
<dbReference type="Proteomes" id="UP001214576">
    <property type="component" value="Unassembled WGS sequence"/>
</dbReference>
<comment type="caution">
    <text evidence="2">The sequence shown here is derived from an EMBL/GenBank/DDBJ whole genome shotgun (WGS) entry which is preliminary data.</text>
</comment>